<evidence type="ECO:0000256" key="7">
    <source>
        <dbReference type="ARBA" id="ARBA00022670"/>
    </source>
</evidence>
<keyword evidence="6 17" id="KW-0031">Aminopeptidase</keyword>
<dbReference type="GO" id="GO:0008270">
    <property type="term" value="F:zinc ion binding"/>
    <property type="evidence" value="ECO:0007669"/>
    <property type="project" value="InterPro"/>
</dbReference>
<evidence type="ECO:0000313" key="17">
    <source>
        <dbReference type="EMBL" id="ORC21960.1"/>
    </source>
</evidence>
<evidence type="ECO:0000259" key="15">
    <source>
        <dbReference type="Pfam" id="PF11838"/>
    </source>
</evidence>
<feature type="domain" description="ERAP1-like C-terminal" evidence="15">
    <location>
        <begin position="544"/>
        <end position="826"/>
    </location>
</feature>
<feature type="domain" description="Peptidase M1 membrane alanine aminopeptidase" evidence="14">
    <location>
        <begin position="242"/>
        <end position="453"/>
    </location>
</feature>
<dbReference type="InterPro" id="IPR045357">
    <property type="entry name" value="Aminopeptidase_N-like_N"/>
</dbReference>
<evidence type="ECO:0000256" key="5">
    <source>
        <dbReference type="ARBA" id="ARBA00015611"/>
    </source>
</evidence>
<feature type="domain" description="Aminopeptidase N-like N-terminal" evidence="16">
    <location>
        <begin position="91"/>
        <end position="194"/>
    </location>
</feature>
<evidence type="ECO:0000256" key="12">
    <source>
        <dbReference type="ARBA" id="ARBA00029811"/>
    </source>
</evidence>
<keyword evidence="9" id="KW-0378">Hydrolase</keyword>
<dbReference type="EC" id="3.4.11.2" evidence="4"/>
<evidence type="ECO:0000256" key="8">
    <source>
        <dbReference type="ARBA" id="ARBA00022723"/>
    </source>
</evidence>
<dbReference type="PANTHER" id="PTHR11533">
    <property type="entry name" value="PROTEASE M1 ZINC METALLOPROTEASE"/>
    <property type="match status" value="1"/>
</dbReference>
<sequence>MNNENLTQQEAALRARTISVDTYDVHVNLAHATTDFETYPVATTVRFTATEGASTFIDYIHQSVESVNLNGVSLPVDEVVEGSRIALPHLQERNTLTIRGRSYFSRSGEGLHRYIDPADGKIYLYTQYEPADCRRVFPNFEQPDLKAVFNFRITALKNWVVSSNGELERHIDDPSDSSISQRVFKPTARISTYITAIVAGEYFTAFDTYTPASTVNSGPIPLVAYCRQSLKEHFDYQNIFTVTKQGLDYFQDLFDYAYPYPKYEQAFVPEYNLGAMENPGLVTFTENYIFVSGADQSQFEGRANVICHEMSHMWFGNLVTMKWWNDLWLKESFADFMGHLGASEVGGYKDAWVTFANSRKAWAYRQDQLPTTHPIMADIPHLEAARQNFDGITYAKGASALKQLVAYVGFERFVEATRLYFRRFAWGNTVLDDFLGVLGEVSDRDMRLWADAWLLTPGLSELSCERLRGGDGEVSGLVLRQVLPPQVSVGVGRPHRLKVGTFVLVGGRLQATGLIPVDFPAGVSEVSVGLAGEQVQLVGEADLLLLNAEDLTYAKVALSEADGLDVALAHVSSLEDALSRGLVWGSLWGMVRDGRLASHRFVQAVCQAVALERSATLLANIVNQAQAAISLYTAEPLRAELWDAFSSALGQALELVGAGSDEQLIVVRAALAASAHSDVGADLVKDVARGALGPVEGELVEAPGRTYDQGLGWKALGALAVRGQVSVQELECARAYRPSAVSERGFAFACAALPTELAKHQAWVSVTGDVSLSNDLLSATAAGFQQGSEALRAGYRERFFDMLLSTWAERSGGMATRVIRGLYPQVELAGGDASAHPVVLATRCWLAESQGAPTALVRLMRELLDDAQRILRAQEFNS</sequence>
<gene>
    <name evidence="17" type="ORF">A7979_00070</name>
</gene>
<evidence type="ECO:0000256" key="13">
    <source>
        <dbReference type="ARBA" id="ARBA00031533"/>
    </source>
</evidence>
<evidence type="ECO:0000256" key="4">
    <source>
        <dbReference type="ARBA" id="ARBA00012564"/>
    </source>
</evidence>
<evidence type="ECO:0000313" key="18">
    <source>
        <dbReference type="Proteomes" id="UP000192359"/>
    </source>
</evidence>
<evidence type="ECO:0000256" key="6">
    <source>
        <dbReference type="ARBA" id="ARBA00022438"/>
    </source>
</evidence>
<evidence type="ECO:0000256" key="3">
    <source>
        <dbReference type="ARBA" id="ARBA00010136"/>
    </source>
</evidence>
<evidence type="ECO:0000256" key="9">
    <source>
        <dbReference type="ARBA" id="ARBA00022801"/>
    </source>
</evidence>
<dbReference type="NCBIfam" id="TIGR02412">
    <property type="entry name" value="pepN_strep_liv"/>
    <property type="match status" value="1"/>
</dbReference>
<keyword evidence="8" id="KW-0479">Metal-binding</keyword>
<evidence type="ECO:0000256" key="10">
    <source>
        <dbReference type="ARBA" id="ARBA00022833"/>
    </source>
</evidence>
<dbReference type="GO" id="GO:0042277">
    <property type="term" value="F:peptide binding"/>
    <property type="evidence" value="ECO:0007669"/>
    <property type="project" value="TreeGrafter"/>
</dbReference>
<dbReference type="Pfam" id="PF11838">
    <property type="entry name" value="ERAP1_C"/>
    <property type="match status" value="1"/>
</dbReference>
<dbReference type="SUPFAM" id="SSF63737">
    <property type="entry name" value="Leukotriene A4 hydrolase N-terminal domain"/>
    <property type="match status" value="1"/>
</dbReference>
<dbReference type="InterPro" id="IPR001930">
    <property type="entry name" value="Peptidase_M1"/>
</dbReference>
<dbReference type="FunFam" id="1.10.390.10:FF:000004">
    <property type="entry name" value="Aminopeptidase N"/>
    <property type="match status" value="1"/>
</dbReference>
<dbReference type="Pfam" id="PF17900">
    <property type="entry name" value="Peptidase_M1_N"/>
    <property type="match status" value="1"/>
</dbReference>
<dbReference type="Pfam" id="PF01433">
    <property type="entry name" value="Peptidase_M1"/>
    <property type="match status" value="1"/>
</dbReference>
<comment type="caution">
    <text evidence="17">The sequence shown here is derived from an EMBL/GenBank/DDBJ whole genome shotgun (WGS) entry which is preliminary data.</text>
</comment>
<comment type="similarity">
    <text evidence="3">Belongs to the peptidase M1 family.</text>
</comment>
<dbReference type="GO" id="GO:0070006">
    <property type="term" value="F:metalloaminopeptidase activity"/>
    <property type="evidence" value="ECO:0007669"/>
    <property type="project" value="TreeGrafter"/>
</dbReference>
<keyword evidence="10" id="KW-0862">Zinc</keyword>
<dbReference type="InterPro" id="IPR042097">
    <property type="entry name" value="Aminopeptidase_N-like_N_sf"/>
</dbReference>
<dbReference type="GO" id="GO:0005615">
    <property type="term" value="C:extracellular space"/>
    <property type="evidence" value="ECO:0007669"/>
    <property type="project" value="TreeGrafter"/>
</dbReference>
<dbReference type="EMBL" id="LXWF01000011">
    <property type="protein sequence ID" value="ORC21960.1"/>
    <property type="molecule type" value="Genomic_DNA"/>
</dbReference>
<reference evidence="17 18" key="1">
    <citation type="submission" date="2016-05" db="EMBL/GenBank/DDBJ databases">
        <title>Draft genome sequence of a porcine commensal Rothia nasimurium.</title>
        <authorList>
            <person name="Gaiser R.A."/>
            <person name="Van Baarlen P."/>
            <person name="Wells J.M."/>
        </authorList>
    </citation>
    <scope>NUCLEOTIDE SEQUENCE [LARGE SCALE GENOMIC DNA]</scope>
    <source>
        <strain evidence="17 18">PT-32</strain>
    </source>
</reference>
<dbReference type="GO" id="GO:0016285">
    <property type="term" value="F:alanyl aminopeptidase activity"/>
    <property type="evidence" value="ECO:0007669"/>
    <property type="project" value="UniProtKB-EC"/>
</dbReference>
<evidence type="ECO:0000256" key="11">
    <source>
        <dbReference type="ARBA" id="ARBA00023049"/>
    </source>
</evidence>
<dbReference type="InterPro" id="IPR027268">
    <property type="entry name" value="Peptidase_M4/M1_CTD_sf"/>
</dbReference>
<comment type="cofactor">
    <cofactor evidence="2">
        <name>Zn(2+)</name>
        <dbReference type="ChEBI" id="CHEBI:29105"/>
    </cofactor>
</comment>
<dbReference type="PANTHER" id="PTHR11533:SF174">
    <property type="entry name" value="PUROMYCIN-SENSITIVE AMINOPEPTIDASE-RELATED"/>
    <property type="match status" value="1"/>
</dbReference>
<dbReference type="CDD" id="cd09602">
    <property type="entry name" value="M1_APN"/>
    <property type="match status" value="1"/>
</dbReference>
<dbReference type="PRINTS" id="PR00756">
    <property type="entry name" value="ALADIPTASE"/>
</dbReference>
<dbReference type="InterPro" id="IPR012778">
    <property type="entry name" value="Pept_M1_aminopeptidase"/>
</dbReference>
<dbReference type="GO" id="GO:0005737">
    <property type="term" value="C:cytoplasm"/>
    <property type="evidence" value="ECO:0007669"/>
    <property type="project" value="TreeGrafter"/>
</dbReference>
<dbReference type="GO" id="GO:0006508">
    <property type="term" value="P:proteolysis"/>
    <property type="evidence" value="ECO:0007669"/>
    <property type="project" value="UniProtKB-KW"/>
</dbReference>
<dbReference type="InterPro" id="IPR050344">
    <property type="entry name" value="Peptidase_M1_aminopeptidases"/>
</dbReference>
<evidence type="ECO:0000256" key="1">
    <source>
        <dbReference type="ARBA" id="ARBA00000098"/>
    </source>
</evidence>
<dbReference type="OrthoDB" id="100605at2"/>
<dbReference type="Gene3D" id="1.10.390.10">
    <property type="entry name" value="Neutral Protease Domain 2"/>
    <property type="match status" value="1"/>
</dbReference>
<dbReference type="RefSeq" id="WP_083091005.1">
    <property type="nucleotide sequence ID" value="NZ_LXWF01000011.1"/>
</dbReference>
<keyword evidence="18" id="KW-1185">Reference proteome</keyword>
<evidence type="ECO:0000259" key="16">
    <source>
        <dbReference type="Pfam" id="PF17900"/>
    </source>
</evidence>
<organism evidence="17 18">
    <name type="scientific">Rothia nasimurium</name>
    <dbReference type="NCBI Taxonomy" id="85336"/>
    <lineage>
        <taxon>Bacteria</taxon>
        <taxon>Bacillati</taxon>
        <taxon>Actinomycetota</taxon>
        <taxon>Actinomycetes</taxon>
        <taxon>Micrococcales</taxon>
        <taxon>Micrococcaceae</taxon>
        <taxon>Rothia</taxon>
    </lineage>
</organism>
<accession>A0A1Y1RRE8</accession>
<dbReference type="GO" id="GO:0016020">
    <property type="term" value="C:membrane"/>
    <property type="evidence" value="ECO:0007669"/>
    <property type="project" value="TreeGrafter"/>
</dbReference>
<keyword evidence="7" id="KW-0645">Protease</keyword>
<evidence type="ECO:0000259" key="14">
    <source>
        <dbReference type="Pfam" id="PF01433"/>
    </source>
</evidence>
<dbReference type="InterPro" id="IPR014782">
    <property type="entry name" value="Peptidase_M1_dom"/>
</dbReference>
<comment type="catalytic activity">
    <reaction evidence="1">
        <text>Release of an N-terminal amino acid, Xaa-|-Yaa- from a peptide, amide or arylamide. Xaa is preferably Ala, but may be most amino acids including Pro (slow action). When a terminal hydrophobic residue is followed by a prolyl residue, the two may be released as an intact Xaa-Pro dipeptide.</text>
        <dbReference type="EC" id="3.4.11.2"/>
    </reaction>
</comment>
<dbReference type="SUPFAM" id="SSF55486">
    <property type="entry name" value="Metalloproteases ('zincins'), catalytic domain"/>
    <property type="match status" value="1"/>
</dbReference>
<evidence type="ECO:0000256" key="2">
    <source>
        <dbReference type="ARBA" id="ARBA00001947"/>
    </source>
</evidence>
<keyword evidence="11" id="KW-0482">Metalloprotease</keyword>
<proteinExistence type="inferred from homology"/>
<dbReference type="GO" id="GO:0043171">
    <property type="term" value="P:peptide catabolic process"/>
    <property type="evidence" value="ECO:0007669"/>
    <property type="project" value="TreeGrafter"/>
</dbReference>
<protein>
    <recommendedName>
        <fullName evidence="5">Aminopeptidase N</fullName>
        <ecNumber evidence="4">3.4.11.2</ecNumber>
    </recommendedName>
    <alternativeName>
        <fullName evidence="12">Alanine aminopeptidase</fullName>
    </alternativeName>
    <alternativeName>
        <fullName evidence="13">Lysyl aminopeptidase</fullName>
    </alternativeName>
</protein>
<dbReference type="InterPro" id="IPR024571">
    <property type="entry name" value="ERAP1-like_C_dom"/>
</dbReference>
<dbReference type="Proteomes" id="UP000192359">
    <property type="component" value="Unassembled WGS sequence"/>
</dbReference>
<dbReference type="Gene3D" id="2.60.40.1730">
    <property type="entry name" value="tricorn interacting facor f3 domain"/>
    <property type="match status" value="1"/>
</dbReference>
<name>A0A1Y1RRE8_9MICC</name>
<dbReference type="AlphaFoldDB" id="A0A1Y1RRE8"/>